<evidence type="ECO:0000256" key="1">
    <source>
        <dbReference type="SAM" id="Phobius"/>
    </source>
</evidence>
<reference evidence="2" key="1">
    <citation type="submission" date="2022-02" db="EMBL/GenBank/DDBJ databases">
        <authorList>
            <person name="King R."/>
        </authorList>
    </citation>
    <scope>NUCLEOTIDE SEQUENCE</scope>
</reference>
<keyword evidence="1" id="KW-1133">Transmembrane helix</keyword>
<dbReference type="Proteomes" id="UP001153321">
    <property type="component" value="Chromosome 30"/>
</dbReference>
<keyword evidence="1" id="KW-0472">Membrane</keyword>
<dbReference type="AlphaFoldDB" id="A0A9P0IBR2"/>
<organism evidence="2 3">
    <name type="scientific">Spodoptera littoralis</name>
    <name type="common">Egyptian cotton leafworm</name>
    <dbReference type="NCBI Taxonomy" id="7109"/>
    <lineage>
        <taxon>Eukaryota</taxon>
        <taxon>Metazoa</taxon>
        <taxon>Ecdysozoa</taxon>
        <taxon>Arthropoda</taxon>
        <taxon>Hexapoda</taxon>
        <taxon>Insecta</taxon>
        <taxon>Pterygota</taxon>
        <taxon>Neoptera</taxon>
        <taxon>Endopterygota</taxon>
        <taxon>Lepidoptera</taxon>
        <taxon>Glossata</taxon>
        <taxon>Ditrysia</taxon>
        <taxon>Noctuoidea</taxon>
        <taxon>Noctuidae</taxon>
        <taxon>Amphipyrinae</taxon>
        <taxon>Spodoptera</taxon>
    </lineage>
</organism>
<evidence type="ECO:0000313" key="2">
    <source>
        <dbReference type="EMBL" id="CAH1643828.1"/>
    </source>
</evidence>
<dbReference type="EMBL" id="LR824561">
    <property type="protein sequence ID" value="CAH1643828.1"/>
    <property type="molecule type" value="Genomic_DNA"/>
</dbReference>
<feature type="transmembrane region" description="Helical" evidence="1">
    <location>
        <begin position="24"/>
        <end position="42"/>
    </location>
</feature>
<proteinExistence type="predicted"/>
<evidence type="ECO:0000313" key="3">
    <source>
        <dbReference type="Proteomes" id="UP001153321"/>
    </source>
</evidence>
<accession>A0A9P0IBR2</accession>
<protein>
    <submittedName>
        <fullName evidence="2">Uncharacterized protein</fullName>
    </submittedName>
</protein>
<gene>
    <name evidence="2" type="ORF">SPLIT_LOCUS9182</name>
</gene>
<keyword evidence="3" id="KW-1185">Reference proteome</keyword>
<name>A0A9P0IBR2_SPOLI</name>
<keyword evidence="1" id="KW-0812">Transmembrane</keyword>
<sequence length="68" mass="7818">MSSATIEELSLKFCAKNRCSRMRFAKACVLLLQLGAVVIAYYRHNTYTDVSNHYNTIDVEVIYPKKKT</sequence>